<evidence type="ECO:0000256" key="1">
    <source>
        <dbReference type="ARBA" id="ARBA00004496"/>
    </source>
</evidence>
<name>A0A8J4PL43_9MYCE</name>
<dbReference type="GO" id="GO:0005737">
    <property type="term" value="C:cytoplasm"/>
    <property type="evidence" value="ECO:0007669"/>
    <property type="project" value="UniProtKB-SubCell"/>
</dbReference>
<dbReference type="SMART" id="SM00324">
    <property type="entry name" value="RhoGAP"/>
    <property type="match status" value="1"/>
</dbReference>
<comment type="subcellular location">
    <subcellularLocation>
        <location evidence="1">Cytoplasm</location>
    </subcellularLocation>
</comment>
<dbReference type="OrthoDB" id="19848at2759"/>
<feature type="domain" description="Rho-GAP" evidence="8">
    <location>
        <begin position="622"/>
        <end position="811"/>
    </location>
</feature>
<feature type="domain" description="PH" evidence="6">
    <location>
        <begin position="28"/>
        <end position="143"/>
    </location>
</feature>
<comment type="caution">
    <text evidence="9">The sequence shown here is derived from an EMBL/GenBank/DDBJ whole genome shotgun (WGS) entry which is preliminary data.</text>
</comment>
<dbReference type="GO" id="GO:0005096">
    <property type="term" value="F:GTPase activator activity"/>
    <property type="evidence" value="ECO:0007669"/>
    <property type="project" value="UniProtKB-KW"/>
</dbReference>
<feature type="compositionally biased region" description="Low complexity" evidence="5">
    <location>
        <begin position="579"/>
        <end position="590"/>
    </location>
</feature>
<dbReference type="SUPFAM" id="SSF81383">
    <property type="entry name" value="F-box domain"/>
    <property type="match status" value="1"/>
</dbReference>
<dbReference type="SMART" id="SM00233">
    <property type="entry name" value="PH"/>
    <property type="match status" value="2"/>
</dbReference>
<dbReference type="CDD" id="cd00159">
    <property type="entry name" value="RhoGAP"/>
    <property type="match status" value="1"/>
</dbReference>
<feature type="compositionally biased region" description="Polar residues" evidence="5">
    <location>
        <begin position="262"/>
        <end position="272"/>
    </location>
</feature>
<dbReference type="PANTHER" id="PTHR23176:SF5">
    <property type="entry name" value="RHO GTPASE-ACTIVATING PROTEIN GACFF"/>
    <property type="match status" value="1"/>
</dbReference>
<dbReference type="PANTHER" id="PTHR23176">
    <property type="entry name" value="RHO/RAC/CDC GTPASE-ACTIVATING PROTEIN"/>
    <property type="match status" value="1"/>
</dbReference>
<dbReference type="InterPro" id="IPR008936">
    <property type="entry name" value="Rho_GTPase_activation_prot"/>
</dbReference>
<dbReference type="SMART" id="SM00256">
    <property type="entry name" value="FBOX"/>
    <property type="match status" value="1"/>
</dbReference>
<feature type="domain" description="F-box" evidence="7">
    <location>
        <begin position="298"/>
        <end position="344"/>
    </location>
</feature>
<dbReference type="PROSITE" id="PS50181">
    <property type="entry name" value="FBOX"/>
    <property type="match status" value="1"/>
</dbReference>
<dbReference type="InterPro" id="IPR036047">
    <property type="entry name" value="F-box-like_dom_sf"/>
</dbReference>
<dbReference type="GO" id="GO:0007165">
    <property type="term" value="P:signal transduction"/>
    <property type="evidence" value="ECO:0007669"/>
    <property type="project" value="InterPro"/>
</dbReference>
<organism evidence="9 10">
    <name type="scientific">Polysphondylium violaceum</name>
    <dbReference type="NCBI Taxonomy" id="133409"/>
    <lineage>
        <taxon>Eukaryota</taxon>
        <taxon>Amoebozoa</taxon>
        <taxon>Evosea</taxon>
        <taxon>Eumycetozoa</taxon>
        <taxon>Dictyostelia</taxon>
        <taxon>Dictyosteliales</taxon>
        <taxon>Dictyosteliaceae</taxon>
        <taxon>Polysphondylium</taxon>
    </lineage>
</organism>
<feature type="region of interest" description="Disordered" evidence="5">
    <location>
        <begin position="553"/>
        <end position="614"/>
    </location>
</feature>
<dbReference type="Pfam" id="PF00169">
    <property type="entry name" value="PH"/>
    <property type="match status" value="2"/>
</dbReference>
<reference evidence="9" key="1">
    <citation type="submission" date="2020-01" db="EMBL/GenBank/DDBJ databases">
        <title>Development of genomics and gene disruption for Polysphondylium violaceum indicates a role for the polyketide synthase stlB in stalk morphogenesis.</title>
        <authorList>
            <person name="Narita B."/>
            <person name="Kawabe Y."/>
            <person name="Kin K."/>
            <person name="Saito T."/>
            <person name="Gibbs R."/>
            <person name="Kuspa A."/>
            <person name="Muzny D."/>
            <person name="Queller D."/>
            <person name="Richards S."/>
            <person name="Strassman J."/>
            <person name="Sucgang R."/>
            <person name="Worley K."/>
            <person name="Schaap P."/>
        </authorList>
    </citation>
    <scope>NUCLEOTIDE SEQUENCE</scope>
    <source>
        <strain evidence="9">QSvi11</strain>
    </source>
</reference>
<evidence type="ECO:0000313" key="9">
    <source>
        <dbReference type="EMBL" id="KAF2068978.1"/>
    </source>
</evidence>
<evidence type="ECO:0000259" key="6">
    <source>
        <dbReference type="PROSITE" id="PS50003"/>
    </source>
</evidence>
<keyword evidence="10" id="KW-1185">Reference proteome</keyword>
<dbReference type="CDD" id="cd22148">
    <property type="entry name" value="F-box_DdgacFF-like"/>
    <property type="match status" value="1"/>
</dbReference>
<dbReference type="InterPro" id="IPR050729">
    <property type="entry name" value="Rho-GAP"/>
</dbReference>
<dbReference type="CDD" id="cd00821">
    <property type="entry name" value="PH"/>
    <property type="match status" value="1"/>
</dbReference>
<evidence type="ECO:0000256" key="4">
    <source>
        <dbReference type="ARBA" id="ARBA00037092"/>
    </source>
</evidence>
<evidence type="ECO:0000259" key="7">
    <source>
        <dbReference type="PROSITE" id="PS50181"/>
    </source>
</evidence>
<evidence type="ECO:0000256" key="2">
    <source>
        <dbReference type="ARBA" id="ARBA00022468"/>
    </source>
</evidence>
<dbReference type="PROSITE" id="PS50003">
    <property type="entry name" value="PH_DOMAIN"/>
    <property type="match status" value="2"/>
</dbReference>
<dbReference type="SUPFAM" id="SSF50729">
    <property type="entry name" value="PH domain-like"/>
    <property type="match status" value="2"/>
</dbReference>
<dbReference type="Proteomes" id="UP000695562">
    <property type="component" value="Unassembled WGS sequence"/>
</dbReference>
<evidence type="ECO:0000313" key="10">
    <source>
        <dbReference type="Proteomes" id="UP000695562"/>
    </source>
</evidence>
<dbReference type="Pfam" id="PF00620">
    <property type="entry name" value="RhoGAP"/>
    <property type="match status" value="1"/>
</dbReference>
<keyword evidence="3" id="KW-0963">Cytoplasm</keyword>
<dbReference type="InterPro" id="IPR000198">
    <property type="entry name" value="RhoGAP_dom"/>
</dbReference>
<dbReference type="PROSITE" id="PS50238">
    <property type="entry name" value="RHOGAP"/>
    <property type="match status" value="1"/>
</dbReference>
<dbReference type="Gene3D" id="2.30.29.30">
    <property type="entry name" value="Pleckstrin-homology domain (PH domain)/Phosphotyrosine-binding domain (PTB)"/>
    <property type="match status" value="2"/>
</dbReference>
<dbReference type="InterPro" id="IPR001849">
    <property type="entry name" value="PH_domain"/>
</dbReference>
<proteinExistence type="predicted"/>
<feature type="region of interest" description="Disordered" evidence="5">
    <location>
        <begin position="251"/>
        <end position="281"/>
    </location>
</feature>
<dbReference type="InterPro" id="IPR001810">
    <property type="entry name" value="F-box_dom"/>
</dbReference>
<evidence type="ECO:0000259" key="8">
    <source>
        <dbReference type="PROSITE" id="PS50238"/>
    </source>
</evidence>
<evidence type="ECO:0008006" key="11">
    <source>
        <dbReference type="Google" id="ProtNLM"/>
    </source>
</evidence>
<evidence type="ECO:0000256" key="5">
    <source>
        <dbReference type="SAM" id="MobiDB-lite"/>
    </source>
</evidence>
<protein>
    <recommendedName>
        <fullName evidence="11">Pleckstrin domain-containing protein</fullName>
    </recommendedName>
</protein>
<dbReference type="FunFam" id="2.30.29.30:FF:000700">
    <property type="entry name" value="Probable serine/threonine-protein kinase DDB_G0272282"/>
    <property type="match status" value="1"/>
</dbReference>
<feature type="compositionally biased region" description="Low complexity" evidence="5">
    <location>
        <begin position="601"/>
        <end position="614"/>
    </location>
</feature>
<dbReference type="Gene3D" id="1.20.1280.50">
    <property type="match status" value="1"/>
</dbReference>
<dbReference type="EMBL" id="AJWJ01000783">
    <property type="protein sequence ID" value="KAF2068978.1"/>
    <property type="molecule type" value="Genomic_DNA"/>
</dbReference>
<dbReference type="SUPFAM" id="SSF48350">
    <property type="entry name" value="GTPase activation domain, GAP"/>
    <property type="match status" value="1"/>
</dbReference>
<dbReference type="AlphaFoldDB" id="A0A8J4PL43"/>
<gene>
    <name evidence="9" type="ORF">CYY_009703</name>
</gene>
<feature type="domain" description="PH" evidence="6">
    <location>
        <begin position="396"/>
        <end position="501"/>
    </location>
</feature>
<sequence>MMNNNSNPLSSSSGTTWIKSTGGSMSNKNRLVGYLQKQAKQQPNSNVKIYKKKWFWFDSDNGVVYYSNSAIGNYSATPSLLSSASKSNEKSIQIDNFTYIEQSVSFRLEFTITLENINKVYVLRGTDEGSVLNWVNSLNQWKTTKLTNVQSNQTTPELCVLSDSSLLSKSSSIHFNDLDDNSNIHYSIADSIISHKGGDPSTIVNNLSSRIATLDKIQIKQILSSIESQIDYLQKCYQEVLELSFPQQQKQNTTITTTTTTSNPLSASTSIDNYEEEEDDDELNSLSLTSNQAFTESSDIFSLLPNHLSLYIFSYLEPNDLIICSQVSTLWKKLANDNLLWIRFVFNMITPASVFDTTHHWKSVYVANTKKITSGKEKYMNRAISMYGLAPLESSNSIKEGWLYKRGDDLLRIWKKRYFVLRENSLFYFKHQQDNFPCGMIFLNPKTIVKRASNSTRKHIFKILQGKHQIVGQKKRMPYYLSCDKEEECAEWMKILTVVISSNKQNQESYGVIQVTNHGTDLNQFTTILNNSTSFKNQSSQYHTVPFNQNSNAGVAVGASPAPITPNSKPSHKSHKKALSASSTPSSPTSLDHHHHHHHNLLPPSSPNTVVNTPPLVPMFGLNLQTLMKNQSSNPNQSHLKIPYLLSVCFQEIINTGLKEEGIFRLSGSVKEVQSLQESFEQGKEIDLSQHDIHAITGIVKQFFRRLPSHSLISHDLDEYATAVQLASSQTEEEKIQEFKFIFDSISKESHNIFAALLYLLKLVTQNGAQNKMTVENLLIVIMPTLKCSPVLITNGIKFHHKIFTEDNYIS</sequence>
<dbReference type="Pfam" id="PF12937">
    <property type="entry name" value="F-box-like"/>
    <property type="match status" value="1"/>
</dbReference>
<evidence type="ECO:0000256" key="3">
    <source>
        <dbReference type="ARBA" id="ARBA00022490"/>
    </source>
</evidence>
<dbReference type="Gene3D" id="1.10.555.10">
    <property type="entry name" value="Rho GTPase activation protein"/>
    <property type="match status" value="1"/>
</dbReference>
<keyword evidence="2" id="KW-0343">GTPase activation</keyword>
<dbReference type="InterPro" id="IPR011993">
    <property type="entry name" value="PH-like_dom_sf"/>
</dbReference>
<accession>A0A8J4PL43</accession>
<comment type="function">
    <text evidence="4">Rho GTPase-activating protein involved in the signal transduction pathway.</text>
</comment>